<keyword evidence="1" id="KW-1133">Transmembrane helix</keyword>
<proteinExistence type="predicted"/>
<keyword evidence="1" id="KW-0472">Membrane</keyword>
<accession>A0A9Q0L377</accession>
<evidence type="ECO:0000256" key="1">
    <source>
        <dbReference type="SAM" id="Phobius"/>
    </source>
</evidence>
<name>A0A9Q0L377_9MAGN</name>
<keyword evidence="1" id="KW-0812">Transmembrane</keyword>
<feature type="transmembrane region" description="Helical" evidence="1">
    <location>
        <begin position="104"/>
        <end position="123"/>
    </location>
</feature>
<sequence>MASLQSQVKDRDETMARLQSQVEKLTQFVILNQSSESSVNLDELLIAILIGITLKRSCNWSWTVHCDLYYGKVYHTAFDSYDWMTQYADPSFHRHMAGTISDYISRRFVYMLIASLLLGILFWKQGQKINTQQDWLNLLGAMYLAVQLLGVNL</sequence>
<dbReference type="EMBL" id="JAMYWD010000001">
    <property type="protein sequence ID" value="KAJ4981637.1"/>
    <property type="molecule type" value="Genomic_DNA"/>
</dbReference>
<evidence type="ECO:0000313" key="2">
    <source>
        <dbReference type="EMBL" id="KAJ4981637.1"/>
    </source>
</evidence>
<keyword evidence="3" id="KW-1185">Reference proteome</keyword>
<evidence type="ECO:0000313" key="3">
    <source>
        <dbReference type="Proteomes" id="UP001141806"/>
    </source>
</evidence>
<dbReference type="OrthoDB" id="5841748at2759"/>
<dbReference type="Gene3D" id="3.40.630.10">
    <property type="entry name" value="Zn peptidases"/>
    <property type="match status" value="1"/>
</dbReference>
<dbReference type="Proteomes" id="UP001141806">
    <property type="component" value="Unassembled WGS sequence"/>
</dbReference>
<protein>
    <submittedName>
        <fullName evidence="2">Uncharacterized protein</fullName>
    </submittedName>
</protein>
<gene>
    <name evidence="2" type="ORF">NE237_032474</name>
</gene>
<dbReference type="AlphaFoldDB" id="A0A9Q0L377"/>
<organism evidence="2 3">
    <name type="scientific">Protea cynaroides</name>
    <dbReference type="NCBI Taxonomy" id="273540"/>
    <lineage>
        <taxon>Eukaryota</taxon>
        <taxon>Viridiplantae</taxon>
        <taxon>Streptophyta</taxon>
        <taxon>Embryophyta</taxon>
        <taxon>Tracheophyta</taxon>
        <taxon>Spermatophyta</taxon>
        <taxon>Magnoliopsida</taxon>
        <taxon>Proteales</taxon>
        <taxon>Proteaceae</taxon>
        <taxon>Protea</taxon>
    </lineage>
</organism>
<comment type="caution">
    <text evidence="2">The sequence shown here is derived from an EMBL/GenBank/DDBJ whole genome shotgun (WGS) entry which is preliminary data.</text>
</comment>
<reference evidence="2" key="1">
    <citation type="journal article" date="2023" name="Plant J.">
        <title>The genome of the king protea, Protea cynaroides.</title>
        <authorList>
            <person name="Chang J."/>
            <person name="Duong T.A."/>
            <person name="Schoeman C."/>
            <person name="Ma X."/>
            <person name="Roodt D."/>
            <person name="Barker N."/>
            <person name="Li Z."/>
            <person name="Van de Peer Y."/>
            <person name="Mizrachi E."/>
        </authorList>
    </citation>
    <scope>NUCLEOTIDE SEQUENCE</scope>
    <source>
        <tissue evidence="2">Young leaves</tissue>
    </source>
</reference>